<comment type="caution">
    <text evidence="4">The sequence shown here is derived from an EMBL/GenBank/DDBJ whole genome shotgun (WGS) entry which is preliminary data.</text>
</comment>
<feature type="DNA-binding region" description="H-T-H motif" evidence="2">
    <location>
        <begin position="34"/>
        <end position="53"/>
    </location>
</feature>
<dbReference type="Proteomes" id="UP000051439">
    <property type="component" value="Unassembled WGS sequence"/>
</dbReference>
<dbReference type="RefSeq" id="WP_008856212.1">
    <property type="nucleotide sequence ID" value="NZ_AZEB01000003.1"/>
</dbReference>
<feature type="domain" description="HTH tetR-type" evidence="3">
    <location>
        <begin position="11"/>
        <end position="71"/>
    </location>
</feature>
<sequence length="184" mass="21293">MVGIKNNRRTQYTIQTLKRALLTLLQQEPLAKVTVTQICQEADINRGTFYLHFDNPDNLFEAIENDIFDQISPLLKVQPKDDLQDWGRRLVLVVEDNAVAMRIMLSMKRTDKIIDQIFAQAHELFMHEFTAQGHINDHRLLEYYFTFFVSGSVGALEKWLSGEDKISSDELAKIIVNPELLKKV</sequence>
<dbReference type="InterPro" id="IPR009057">
    <property type="entry name" value="Homeodomain-like_sf"/>
</dbReference>
<dbReference type="GO" id="GO:0003677">
    <property type="term" value="F:DNA binding"/>
    <property type="evidence" value="ECO:0007669"/>
    <property type="project" value="UniProtKB-UniRule"/>
</dbReference>
<evidence type="ECO:0000256" key="1">
    <source>
        <dbReference type="ARBA" id="ARBA00023125"/>
    </source>
</evidence>
<evidence type="ECO:0000259" key="3">
    <source>
        <dbReference type="PROSITE" id="PS50977"/>
    </source>
</evidence>
<accession>A0A0R1NR87</accession>
<evidence type="ECO:0000256" key="2">
    <source>
        <dbReference type="PROSITE-ProRule" id="PRU00335"/>
    </source>
</evidence>
<dbReference type="PROSITE" id="PS50977">
    <property type="entry name" value="HTH_TETR_2"/>
    <property type="match status" value="1"/>
</dbReference>
<keyword evidence="1 2" id="KW-0238">DNA-binding</keyword>
<dbReference type="Gene3D" id="1.10.357.10">
    <property type="entry name" value="Tetracycline Repressor, domain 2"/>
    <property type="match status" value="1"/>
</dbReference>
<dbReference type="AlphaFoldDB" id="A0A0R1NR87"/>
<protein>
    <submittedName>
        <fullName evidence="4">Transcriptional regulator, TetR family</fullName>
    </submittedName>
</protein>
<dbReference type="PANTHER" id="PTHR43479:SF11">
    <property type="entry name" value="ACREF_ENVCD OPERON REPRESSOR-RELATED"/>
    <property type="match status" value="1"/>
</dbReference>
<evidence type="ECO:0000313" key="4">
    <source>
        <dbReference type="EMBL" id="KRL22855.1"/>
    </source>
</evidence>
<dbReference type="InterPro" id="IPR050624">
    <property type="entry name" value="HTH-type_Tx_Regulator"/>
</dbReference>
<keyword evidence="5" id="KW-1185">Reference proteome</keyword>
<dbReference type="Pfam" id="PF00440">
    <property type="entry name" value="TetR_N"/>
    <property type="match status" value="1"/>
</dbReference>
<dbReference type="PANTHER" id="PTHR43479">
    <property type="entry name" value="ACREF/ENVCD OPERON REPRESSOR-RELATED"/>
    <property type="match status" value="1"/>
</dbReference>
<gene>
    <name evidence="4" type="ORF">FC98_GL001604</name>
</gene>
<reference evidence="4 5" key="1">
    <citation type="journal article" date="2015" name="Genome Announc.">
        <title>Expanding the biotechnology potential of lactobacilli through comparative genomics of 213 strains and associated genera.</title>
        <authorList>
            <person name="Sun Z."/>
            <person name="Harris H.M."/>
            <person name="McCann A."/>
            <person name="Guo C."/>
            <person name="Argimon S."/>
            <person name="Zhang W."/>
            <person name="Yang X."/>
            <person name="Jeffery I.B."/>
            <person name="Cooney J.C."/>
            <person name="Kagawa T.F."/>
            <person name="Liu W."/>
            <person name="Song Y."/>
            <person name="Salvetti E."/>
            <person name="Wrobel A."/>
            <person name="Rasinkangas P."/>
            <person name="Parkhill J."/>
            <person name="Rea M.C."/>
            <person name="O'Sullivan O."/>
            <person name="Ritari J."/>
            <person name="Douillard F.P."/>
            <person name="Paul Ross R."/>
            <person name="Yang R."/>
            <person name="Briner A.E."/>
            <person name="Felis G.E."/>
            <person name="de Vos W.M."/>
            <person name="Barrangou R."/>
            <person name="Klaenhammer T.R."/>
            <person name="Caufield P.W."/>
            <person name="Cui Y."/>
            <person name="Zhang H."/>
            <person name="O'Toole P.W."/>
        </authorList>
    </citation>
    <scope>NUCLEOTIDE SEQUENCE [LARGE SCALE GENOMIC DNA]</scope>
    <source>
        <strain evidence="4 5">DSM 19906</strain>
    </source>
</reference>
<dbReference type="InterPro" id="IPR001647">
    <property type="entry name" value="HTH_TetR"/>
</dbReference>
<name>A0A0R1NR87_9LACO</name>
<evidence type="ECO:0000313" key="5">
    <source>
        <dbReference type="Proteomes" id="UP000051439"/>
    </source>
</evidence>
<dbReference type="SUPFAM" id="SSF46689">
    <property type="entry name" value="Homeodomain-like"/>
    <property type="match status" value="1"/>
</dbReference>
<dbReference type="Pfam" id="PF14278">
    <property type="entry name" value="TetR_C_8"/>
    <property type="match status" value="1"/>
</dbReference>
<dbReference type="InterPro" id="IPR039532">
    <property type="entry name" value="TetR_C_Firmicutes"/>
</dbReference>
<organism evidence="4 5">
    <name type="scientific">Lentilactobacillus kisonensis DSM 19906 = JCM 15041</name>
    <dbReference type="NCBI Taxonomy" id="1423766"/>
    <lineage>
        <taxon>Bacteria</taxon>
        <taxon>Bacillati</taxon>
        <taxon>Bacillota</taxon>
        <taxon>Bacilli</taxon>
        <taxon>Lactobacillales</taxon>
        <taxon>Lactobacillaceae</taxon>
        <taxon>Lentilactobacillus</taxon>
    </lineage>
</organism>
<dbReference type="EMBL" id="AZEB01000003">
    <property type="protein sequence ID" value="KRL22855.1"/>
    <property type="molecule type" value="Genomic_DNA"/>
</dbReference>
<dbReference type="PATRIC" id="fig|1423766.4.peg.1662"/>
<proteinExistence type="predicted"/>